<keyword evidence="3" id="KW-1185">Reference proteome</keyword>
<accession>A0ABQ3X8D4</accession>
<sequence length="1385" mass="148427">MIGDTMTWTLGVSTVSGALLVPIHLDALHLTEERTVTAPAADFTGLPYFDGQRDVNGDRPYLGDAVNAQPLHDQGLILRPGVHLHWSLPDALTGGAHDDEGTTFPVVPTRWLVTRSRADTTGTVSVERRWVVESDYLRPSGEADEGSVLYPLPPEDGRRPYRGLGRTVPFEQWTGSGTGAAYLPGLTVVGWGHPTFAALYPNCHSVFGFHDPQPGDTGPGLQYDVAGWYRDPAADPATGITDLAGLGWTIRALVSREEILKLRGASPALWTELLDRRWLTADGSTGALVMSPAWRAGQPLGDAFREFEEPVNALLDAAPGTGTPPARTVCFARLRFEAGDGTPGEPTGPAVTVADSGPEALIAYLSDGDDEAARRLDALLGAAAVGHDGPDTEALLADARHERTFQPVPGPVRWTVSSERDEGEPAPLPTTMPGLLARLNDAEEARYLAETEIAERSRRLFADWCRFQMCAYPPLDEAADYPDLDLVRTFLENRALAPLEERRTALARLTAARNLAEARARAAVRHLPGLSLSSVAGPRFYQPAEPVVLLTGDGVTPSPRYGRDGRLRPDGMLETRVAAAADPADPEALWQILDEVWRELADSPRTDEIGFALLRRPPWHPVLLEWQVAFLPRTGATDRYPQDYLATAYELGPDGDDLIPRSTGQPVEPGATEHYSGAAILTPFVAPQLRELIARYLVDLVQRRDLDTFGATGSDSSDIDAVVAFYLDRADDPVHTIARAYQRLGTGFAGLSQALGGFNEALLARRQATQLPIADPLGHPADRALAHRVADAIGDGGTSAPVPANDFNPIRAGALRLARLRLVDSFGQARDLSWDRIVLPETLREPGNPGWIAMPPRLTQPARLHLRWLAAAQDGLTEAGADAAGTPICGWIVPNHLDGSLAFHDGDGVALGEVDPFAKWQPAPGAAAPILPTQVHDPGFGGMPPALRRIAARLTVTPGASDTGQAAYLSAFTEALESALDTVDPAGADQQRDGLSLLVSRPVAVVRAAVDLQLREPPAVDQSWTSFDQDLRRTTRETRDFTGVRFPVRIGAGGRAGDGLLGFWAESGGDTFRAVAPGGTAPERIIAADGPAALVQQSIDDPPEILTMLVDPRGIVHASCGVLPTKAIGLPSEQYTAGLTAIQTSFLTAPLLTSRDRLHVSLPGEPGWTWSWLAPEPGPDGPAWRETPAEETITRDVFLQHLPDAAALWAHLLDPAVRWLADQEPGVVALSVARRRRPQLSGEFAGLEALADELLGIDPASGTAPAAPITAEQFASAMPEGADVWDHLCAAGTGWLEPLDGDPGRCRVVPPDQRPGAAPDADRPDRMVPAELAGPYRVLTGRVALIFDLYATGIAAMRTDAHHPGAQEIREGWLTLRPAREARTL</sequence>
<dbReference type="Proteomes" id="UP000612282">
    <property type="component" value="Unassembled WGS sequence"/>
</dbReference>
<gene>
    <name evidence="2" type="ORF">Aco03nite_031780</name>
</gene>
<evidence type="ECO:0000313" key="2">
    <source>
        <dbReference type="EMBL" id="GID54774.1"/>
    </source>
</evidence>
<evidence type="ECO:0000256" key="1">
    <source>
        <dbReference type="SAM" id="MobiDB-lite"/>
    </source>
</evidence>
<name>A0ABQ3X8D4_9ACTN</name>
<evidence type="ECO:0008006" key="4">
    <source>
        <dbReference type="Google" id="ProtNLM"/>
    </source>
</evidence>
<evidence type="ECO:0000313" key="3">
    <source>
        <dbReference type="Proteomes" id="UP000612282"/>
    </source>
</evidence>
<feature type="region of interest" description="Disordered" evidence="1">
    <location>
        <begin position="407"/>
        <end position="433"/>
    </location>
</feature>
<reference evidence="2 3" key="1">
    <citation type="submission" date="2021-01" db="EMBL/GenBank/DDBJ databases">
        <title>Whole genome shotgun sequence of Actinoplanes couchii NBRC 106145.</title>
        <authorList>
            <person name="Komaki H."/>
            <person name="Tamura T."/>
        </authorList>
    </citation>
    <scope>NUCLEOTIDE SEQUENCE [LARGE SCALE GENOMIC DNA]</scope>
    <source>
        <strain evidence="2 3">NBRC 106145</strain>
    </source>
</reference>
<comment type="caution">
    <text evidence="2">The sequence shown here is derived from an EMBL/GenBank/DDBJ whole genome shotgun (WGS) entry which is preliminary data.</text>
</comment>
<proteinExistence type="predicted"/>
<protein>
    <recommendedName>
        <fullName evidence="4">Secreted protein</fullName>
    </recommendedName>
</protein>
<organism evidence="2 3">
    <name type="scientific">Actinoplanes couchii</name>
    <dbReference type="NCBI Taxonomy" id="403638"/>
    <lineage>
        <taxon>Bacteria</taxon>
        <taxon>Bacillati</taxon>
        <taxon>Actinomycetota</taxon>
        <taxon>Actinomycetes</taxon>
        <taxon>Micromonosporales</taxon>
        <taxon>Micromonosporaceae</taxon>
        <taxon>Actinoplanes</taxon>
    </lineage>
</organism>
<dbReference type="EMBL" id="BOMG01000042">
    <property type="protein sequence ID" value="GID54774.1"/>
    <property type="molecule type" value="Genomic_DNA"/>
</dbReference>